<dbReference type="Gene3D" id="3.60.60.10">
    <property type="entry name" value="Penicillin V Acylase, Chain A"/>
    <property type="match status" value="1"/>
</dbReference>
<dbReference type="EMBL" id="VCAZ01000016">
    <property type="protein sequence ID" value="TSK58136.1"/>
    <property type="molecule type" value="Genomic_DNA"/>
</dbReference>
<feature type="transmembrane region" description="Helical" evidence="9">
    <location>
        <begin position="700"/>
        <end position="721"/>
    </location>
</feature>
<dbReference type="GO" id="GO:0016805">
    <property type="term" value="F:dipeptidase activity"/>
    <property type="evidence" value="ECO:0007669"/>
    <property type="project" value="InterPro"/>
</dbReference>
<dbReference type="GO" id="GO:0070004">
    <property type="term" value="F:cysteine-type exopeptidase activity"/>
    <property type="evidence" value="ECO:0007669"/>
    <property type="project" value="InterPro"/>
</dbReference>
<keyword evidence="5" id="KW-0378">Hydrolase</keyword>
<dbReference type="PANTHER" id="PTHR12994:SF16">
    <property type="entry name" value="SECERNIN-2"/>
    <property type="match status" value="1"/>
</dbReference>
<dbReference type="InterPro" id="IPR009057">
    <property type="entry name" value="Homeodomain-like_sf"/>
</dbReference>
<dbReference type="PANTHER" id="PTHR12994">
    <property type="entry name" value="SECERNIN"/>
    <property type="match status" value="1"/>
</dbReference>
<dbReference type="SMART" id="SM00232">
    <property type="entry name" value="JAB_MPN"/>
    <property type="match status" value="1"/>
</dbReference>
<keyword evidence="7" id="KW-0482">Metalloprotease</keyword>
<evidence type="ECO:0000256" key="2">
    <source>
        <dbReference type="ARBA" id="ARBA00005705"/>
    </source>
</evidence>
<comment type="similarity">
    <text evidence="2">Belongs to the peptidase C69 family. Secernin subfamily.</text>
</comment>
<dbReference type="OrthoDB" id="7464992at2759"/>
<gene>
    <name evidence="11" type="ORF">Baya_3784</name>
</gene>
<dbReference type="InterPro" id="IPR005322">
    <property type="entry name" value="Peptidase_C69"/>
</dbReference>
<reference evidence="11 12" key="1">
    <citation type="journal article" date="2019" name="Genome Biol. Evol.">
        <title>Whole-Genome Sequencing of the Giant Devil Catfish, Bagarius yarrelli.</title>
        <authorList>
            <person name="Jiang W."/>
            <person name="Lv Y."/>
            <person name="Cheng L."/>
            <person name="Yang K."/>
            <person name="Chao B."/>
            <person name="Wang X."/>
            <person name="Li Y."/>
            <person name="Pan X."/>
            <person name="You X."/>
            <person name="Zhang Y."/>
            <person name="Yang J."/>
            <person name="Li J."/>
            <person name="Zhang X."/>
            <person name="Liu S."/>
            <person name="Sun C."/>
            <person name="Yang J."/>
            <person name="Shi Q."/>
        </authorList>
    </citation>
    <scope>NUCLEOTIDE SEQUENCE [LARGE SCALE GENOMIC DNA]</scope>
    <source>
        <strain evidence="11">JWS20170419001</strain>
        <tissue evidence="11">Muscle</tissue>
    </source>
</reference>
<evidence type="ECO:0000313" key="11">
    <source>
        <dbReference type="EMBL" id="TSK58136.1"/>
    </source>
</evidence>
<dbReference type="Proteomes" id="UP000319801">
    <property type="component" value="Unassembled WGS sequence"/>
</dbReference>
<keyword evidence="6" id="KW-0862">Zinc</keyword>
<keyword evidence="9" id="KW-0472">Membrane</keyword>
<dbReference type="InterPro" id="IPR000555">
    <property type="entry name" value="JAMM/MPN+_dom"/>
</dbReference>
<evidence type="ECO:0000256" key="4">
    <source>
        <dbReference type="ARBA" id="ARBA00022723"/>
    </source>
</evidence>
<name>A0A556TSZ0_BAGYA</name>
<keyword evidence="9" id="KW-1133">Transmembrane helix</keyword>
<comment type="caution">
    <text evidence="11">The sequence shown here is derived from an EMBL/GenBank/DDBJ whole genome shotgun (WGS) entry which is preliminary data.</text>
</comment>
<dbReference type="SUPFAM" id="SSF46689">
    <property type="entry name" value="Homeodomain-like"/>
    <property type="match status" value="1"/>
</dbReference>
<keyword evidence="4" id="KW-0479">Metal-binding</keyword>
<evidence type="ECO:0000256" key="8">
    <source>
        <dbReference type="ARBA" id="ARBA00040986"/>
    </source>
</evidence>
<evidence type="ECO:0000313" key="12">
    <source>
        <dbReference type="Proteomes" id="UP000319801"/>
    </source>
</evidence>
<keyword evidence="12" id="KW-1185">Reference proteome</keyword>
<sequence length="944" mass="106489">MSEPPQSCDCFVSLPPGSKHDHVIFGKNSDRPRDEVQEVVYFPAASYDPGATVECTYISVPQVEHTHAVVLSRPAWLWGAEMGANEHGVCVGNEAVWTREPVNPEDALLGMDLVRLALERGDSAWTALCVITELLEQHGQGGACREDPEHFSYHNTFLLADRQEAWVLETTGKLWAAQKITGLKNCGDVNCIGRIHTYLELIGAINFNCEQAIYNRPRPVDRSRLKESRDSLEAYQLAQRLQSMRTRKRRVRDAFGNWCDARDLEGQTYEHLTAEELALRREEMRKRQPKPCKIPKRGSFDPFQLIQCKDFGEERQEPYRVIVCAEALIIMDVHAHVSMGEVIGLLGGSYDHEDKVLKICAAEPCNSLSTGLQCEMDPVSQTQASEMLGVKGHSVVGWYHSHPAFDPNPSLRDIDTQAKYQSYFSRGGAPFIGMIVSPYNPSNSSPVSQNTCLLVQEETGSAGAQKLPYKFNYHVSSEPPDLTQVMRRAEWVVFKYRQSYGSVQMERLYRRDSSLTCLEKMLTSLRVILAEIPETESILFQIEALFVTHFIDKREIEQASSSSSHLYEQFREFPSHAFATSELTDSGEASDSGEMYSSAKESIINTMIKDSDEGFSSSSPGNQVAAVSVPQFPVRPAVFSGPGKKFHTSAGLRAPPAVLLWLLVKPVQKITAIILGRKWWKALPPNKKQLLREWARQRRWHLMGAGTGLLFFVTLFFITYIEESPVTGRSRLLVFSKESFIKLTEHASGMCLEEHENLLLHHNDPRYQVVKRVVQHLVDRNQDIEGMNSVPWTVYVIEKPTVNAYVLPLLFNRPYSRKLEAEADQVGLQLAAKACVDVRASPVFWQKMELSEQLCEGSTTPEWFSTHPSHRSRITHLDHLIPELLKDAEKAKIKAKDMKDREEEKGTQQSVQPGLGVALALSARQQTLFSKEDLTEIKLLSKEV</sequence>
<organism evidence="11 12">
    <name type="scientific">Bagarius yarrelli</name>
    <name type="common">Goonch</name>
    <name type="synonym">Bagrus yarrelli</name>
    <dbReference type="NCBI Taxonomy" id="175774"/>
    <lineage>
        <taxon>Eukaryota</taxon>
        <taxon>Metazoa</taxon>
        <taxon>Chordata</taxon>
        <taxon>Craniata</taxon>
        <taxon>Vertebrata</taxon>
        <taxon>Euteleostomi</taxon>
        <taxon>Actinopterygii</taxon>
        <taxon>Neopterygii</taxon>
        <taxon>Teleostei</taxon>
        <taxon>Ostariophysi</taxon>
        <taxon>Siluriformes</taxon>
        <taxon>Sisoridae</taxon>
        <taxon>Sisorinae</taxon>
        <taxon>Bagarius</taxon>
    </lineage>
</organism>
<dbReference type="GO" id="GO:0006508">
    <property type="term" value="P:proteolysis"/>
    <property type="evidence" value="ECO:0007669"/>
    <property type="project" value="UniProtKB-KW"/>
</dbReference>
<evidence type="ECO:0000256" key="6">
    <source>
        <dbReference type="ARBA" id="ARBA00022833"/>
    </source>
</evidence>
<evidence type="ECO:0000256" key="3">
    <source>
        <dbReference type="ARBA" id="ARBA00022670"/>
    </source>
</evidence>
<evidence type="ECO:0000259" key="10">
    <source>
        <dbReference type="PROSITE" id="PS50249"/>
    </source>
</evidence>
<keyword evidence="9" id="KW-0812">Transmembrane</keyword>
<dbReference type="Pfam" id="PF01435">
    <property type="entry name" value="Peptidase_M48"/>
    <property type="match status" value="1"/>
</dbReference>
<dbReference type="InterPro" id="IPR037518">
    <property type="entry name" value="MPN"/>
</dbReference>
<evidence type="ECO:0000256" key="1">
    <source>
        <dbReference type="ARBA" id="ARBA00001947"/>
    </source>
</evidence>
<protein>
    <recommendedName>
        <fullName evidence="8">Secernin-2</fullName>
    </recommendedName>
</protein>
<proteinExistence type="inferred from homology"/>
<comment type="cofactor">
    <cofactor evidence="1">
        <name>Zn(2+)</name>
        <dbReference type="ChEBI" id="CHEBI:29105"/>
    </cofactor>
</comment>
<evidence type="ECO:0000256" key="9">
    <source>
        <dbReference type="SAM" id="Phobius"/>
    </source>
</evidence>
<dbReference type="FunFam" id="3.40.140.10:FF:000018">
    <property type="entry name" value="histone H2A deubiquitinase MYSM1 isoform X2"/>
    <property type="match status" value="1"/>
</dbReference>
<accession>A0A556TSZ0</accession>
<dbReference type="GO" id="GO:0046872">
    <property type="term" value="F:metal ion binding"/>
    <property type="evidence" value="ECO:0007669"/>
    <property type="project" value="UniProtKB-KW"/>
</dbReference>
<feature type="domain" description="MPN" evidence="10">
    <location>
        <begin position="321"/>
        <end position="455"/>
    </location>
</feature>
<dbReference type="Pfam" id="PF01398">
    <property type="entry name" value="JAB"/>
    <property type="match status" value="1"/>
</dbReference>
<dbReference type="GO" id="GO:0004222">
    <property type="term" value="F:metalloendopeptidase activity"/>
    <property type="evidence" value="ECO:0007669"/>
    <property type="project" value="InterPro"/>
</dbReference>
<dbReference type="InterPro" id="IPR001915">
    <property type="entry name" value="Peptidase_M48"/>
</dbReference>
<dbReference type="CDD" id="cd08067">
    <property type="entry name" value="MPN_2A_DUB"/>
    <property type="match status" value="1"/>
</dbReference>
<dbReference type="Gene3D" id="3.40.140.10">
    <property type="entry name" value="Cytidine Deaminase, domain 2"/>
    <property type="match status" value="1"/>
</dbReference>
<evidence type="ECO:0000256" key="7">
    <source>
        <dbReference type="ARBA" id="ARBA00023049"/>
    </source>
</evidence>
<dbReference type="PROSITE" id="PS50249">
    <property type="entry name" value="MPN"/>
    <property type="match status" value="1"/>
</dbReference>
<keyword evidence="3" id="KW-0645">Protease</keyword>
<dbReference type="SUPFAM" id="SSF102712">
    <property type="entry name" value="JAB1/MPN domain"/>
    <property type="match status" value="1"/>
</dbReference>
<evidence type="ECO:0000256" key="5">
    <source>
        <dbReference type="ARBA" id="ARBA00022801"/>
    </source>
</evidence>
<dbReference type="AlphaFoldDB" id="A0A556TSZ0"/>